<name>A0ABQ9HBP6_9NEOP</name>
<reference evidence="1 2" key="1">
    <citation type="submission" date="2023-02" db="EMBL/GenBank/DDBJ databases">
        <title>LHISI_Scaffold_Assembly.</title>
        <authorList>
            <person name="Stuart O.P."/>
            <person name="Cleave R."/>
            <person name="Magrath M.J.L."/>
            <person name="Mikheyev A.S."/>
        </authorList>
    </citation>
    <scope>NUCLEOTIDE SEQUENCE [LARGE SCALE GENOMIC DNA]</scope>
    <source>
        <strain evidence="1">Daus_M_001</strain>
        <tissue evidence="1">Leg muscle</tissue>
    </source>
</reference>
<protein>
    <submittedName>
        <fullName evidence="1">Uncharacterized protein</fullName>
    </submittedName>
</protein>
<comment type="caution">
    <text evidence="1">The sequence shown here is derived from an EMBL/GenBank/DDBJ whole genome shotgun (WGS) entry which is preliminary data.</text>
</comment>
<organism evidence="1 2">
    <name type="scientific">Dryococelus australis</name>
    <dbReference type="NCBI Taxonomy" id="614101"/>
    <lineage>
        <taxon>Eukaryota</taxon>
        <taxon>Metazoa</taxon>
        <taxon>Ecdysozoa</taxon>
        <taxon>Arthropoda</taxon>
        <taxon>Hexapoda</taxon>
        <taxon>Insecta</taxon>
        <taxon>Pterygota</taxon>
        <taxon>Neoptera</taxon>
        <taxon>Polyneoptera</taxon>
        <taxon>Phasmatodea</taxon>
        <taxon>Verophasmatodea</taxon>
        <taxon>Anareolatae</taxon>
        <taxon>Phasmatidae</taxon>
        <taxon>Eurycanthinae</taxon>
        <taxon>Dryococelus</taxon>
    </lineage>
</organism>
<accession>A0ABQ9HBP6</accession>
<keyword evidence="2" id="KW-1185">Reference proteome</keyword>
<sequence length="299" mass="32173">MGIVWLVSGATSTSGQAMVPGARKLLANCWFPWHPTRDPIKEKPRKYGAALELKAAKWVIPEKTRRPASLTIPTRQNPGMTPPGIELVSPSWKASSLTTTPPQPLGLVVNGRECEERTLGVAQPADVATPTGLYLPPGPTPYIHHVSRMRTEPPPLRAPSLPLCDLTPTRLSPAPPPLPITRHPPTAPGLGVESWENLKGGHDGVVRSLSYHQGEPGYISGRLTPKFSHVGITLDDAAGRRVFSGISRFPRSCIPAMLHARLASPSSALKTPIVEDPRDGFSAESAPTLGMYKVLNSDF</sequence>
<evidence type="ECO:0000313" key="1">
    <source>
        <dbReference type="EMBL" id="KAJ8881692.1"/>
    </source>
</evidence>
<dbReference type="Proteomes" id="UP001159363">
    <property type="component" value="Chromosome 5"/>
</dbReference>
<evidence type="ECO:0000313" key="2">
    <source>
        <dbReference type="Proteomes" id="UP001159363"/>
    </source>
</evidence>
<gene>
    <name evidence="1" type="ORF">PR048_018178</name>
</gene>
<proteinExistence type="predicted"/>
<dbReference type="EMBL" id="JARBHB010000006">
    <property type="protein sequence ID" value="KAJ8881692.1"/>
    <property type="molecule type" value="Genomic_DNA"/>
</dbReference>